<reference evidence="1 2" key="1">
    <citation type="submission" date="2019-03" db="EMBL/GenBank/DDBJ databases">
        <title>Metabolic potential of uncultured bacteria and archaea associated with petroleum seepage in deep-sea sediments.</title>
        <authorList>
            <person name="Dong X."/>
            <person name="Hubert C."/>
        </authorList>
    </citation>
    <scope>NUCLEOTIDE SEQUENCE [LARGE SCALE GENOMIC DNA]</scope>
    <source>
        <strain evidence="1">E29_bin36</strain>
    </source>
</reference>
<dbReference type="Proteomes" id="UP000315534">
    <property type="component" value="Unassembled WGS sequence"/>
</dbReference>
<sequence length="74" mass="8537">MKKRPNVRKPVMLFNTGPQDREACHLVMASGIPCEFLTTTDENAPMILYNHQQFTGLEEIKRFVAGWRETRAQS</sequence>
<evidence type="ECO:0000313" key="1">
    <source>
        <dbReference type="EMBL" id="TET77500.1"/>
    </source>
</evidence>
<comment type="caution">
    <text evidence="1">The sequence shown here is derived from an EMBL/GenBank/DDBJ whole genome shotgun (WGS) entry which is preliminary data.</text>
</comment>
<proteinExistence type="predicted"/>
<name>A0A523XE13_UNCT6</name>
<gene>
    <name evidence="1" type="ORF">E3J38_09830</name>
</gene>
<evidence type="ECO:0000313" key="2">
    <source>
        <dbReference type="Proteomes" id="UP000315534"/>
    </source>
</evidence>
<accession>A0A523XE13</accession>
<protein>
    <submittedName>
        <fullName evidence="1">Uncharacterized protein</fullName>
    </submittedName>
</protein>
<dbReference type="EMBL" id="SOIP01000565">
    <property type="protein sequence ID" value="TET77500.1"/>
    <property type="molecule type" value="Genomic_DNA"/>
</dbReference>
<organism evidence="1 2">
    <name type="scientific">candidate division TA06 bacterium</name>
    <dbReference type="NCBI Taxonomy" id="2250710"/>
    <lineage>
        <taxon>Bacteria</taxon>
        <taxon>Bacteria division TA06</taxon>
    </lineage>
</organism>
<dbReference type="AlphaFoldDB" id="A0A523XE13"/>